<dbReference type="InterPro" id="IPR001471">
    <property type="entry name" value="AP2/ERF_dom"/>
</dbReference>
<name>A0A453NDL3_AEGTS</name>
<dbReference type="GO" id="GO:0005634">
    <property type="term" value="C:nucleus"/>
    <property type="evidence" value="ECO:0007669"/>
    <property type="project" value="UniProtKB-SubCell"/>
</dbReference>
<proteinExistence type="predicted"/>
<dbReference type="STRING" id="200361.A0A453NDL3"/>
<keyword evidence="4" id="KW-0804">Transcription</keyword>
<reference evidence="9" key="1">
    <citation type="journal article" date="2014" name="Science">
        <title>Ancient hybridizations among the ancestral genomes of bread wheat.</title>
        <authorList>
            <consortium name="International Wheat Genome Sequencing Consortium,"/>
            <person name="Marcussen T."/>
            <person name="Sandve S.R."/>
            <person name="Heier L."/>
            <person name="Spannagl M."/>
            <person name="Pfeifer M."/>
            <person name="Jakobsen K.S."/>
            <person name="Wulff B.B."/>
            <person name="Steuernagel B."/>
            <person name="Mayer K.F."/>
            <person name="Olsen O.A."/>
        </authorList>
    </citation>
    <scope>NUCLEOTIDE SEQUENCE [LARGE SCALE GENOMIC DNA]</scope>
    <source>
        <strain evidence="9">cv. AL8/78</strain>
    </source>
</reference>
<dbReference type="GO" id="GO:0003700">
    <property type="term" value="F:DNA-binding transcription factor activity"/>
    <property type="evidence" value="ECO:0007669"/>
    <property type="project" value="InterPro"/>
</dbReference>
<dbReference type="SMART" id="SM00380">
    <property type="entry name" value="AP2"/>
    <property type="match status" value="2"/>
</dbReference>
<dbReference type="AlphaFoldDB" id="A0A453NDL3"/>
<dbReference type="Proteomes" id="UP000015105">
    <property type="component" value="Chromosome 6D"/>
</dbReference>
<dbReference type="InterPro" id="IPR036955">
    <property type="entry name" value="AP2/ERF_dom_sf"/>
</dbReference>
<dbReference type="PANTHER" id="PTHR31677:SF75">
    <property type="entry name" value="ETHYLENE-RESPONSIVE TRANSCRIPTION FACTOR ERF084"/>
    <property type="match status" value="1"/>
</dbReference>
<dbReference type="InterPro" id="IPR016177">
    <property type="entry name" value="DNA-bd_dom_sf"/>
</dbReference>
<keyword evidence="5" id="KW-0539">Nucleus</keyword>
<feature type="domain" description="AP2/ERF" evidence="7">
    <location>
        <begin position="290"/>
        <end position="353"/>
    </location>
</feature>
<reference evidence="9" key="2">
    <citation type="journal article" date="2017" name="Nat. Plants">
        <title>The Aegilops tauschii genome reveals multiple impacts of transposons.</title>
        <authorList>
            <person name="Zhao G."/>
            <person name="Zou C."/>
            <person name="Li K."/>
            <person name="Wang K."/>
            <person name="Li T."/>
            <person name="Gao L."/>
            <person name="Zhang X."/>
            <person name="Wang H."/>
            <person name="Yang Z."/>
            <person name="Liu X."/>
            <person name="Jiang W."/>
            <person name="Mao L."/>
            <person name="Kong X."/>
            <person name="Jiao Y."/>
            <person name="Jia J."/>
        </authorList>
    </citation>
    <scope>NUCLEOTIDE SEQUENCE [LARGE SCALE GENOMIC DNA]</scope>
    <source>
        <strain evidence="9">cv. AL8/78</strain>
    </source>
</reference>
<sequence>SSAEPASLKPQEPVDVLPPSRTGALMAVEHDEAVASVTASRRKRAASRPASDGGEATACPGSSSRCRGVHRMRPGKHTVQIRVPGQQQATGEVARAHGAAAIRLHAAAAKTNLKHPAAAATERRPGLFGVHGTPSGEHGAQIWSCAAAEAAAVGLHGAAAAFTDSNQQGDDGDAPLLRVSCEGEAPGNAERNKKKRAAPRSGFRGVYLHPRSGRYSAQIRDPERRAKLFWLGSFATGEEAARAYDAAAVTLYGAKAVTNYEQPPTAGIDGEESPMDFFPELRSNIQAWRKALGARSRHAGVHPYRGEYSAQIWDPVRRADQGLGSFGAAEETAGAYDAAAVRMHGAAAETNLKQPPRSAAAADDGEVSGMDLNDFLELAALDFFPDSISPGAQLDDPSTGLPLVELQQVDELLKDMGFTDMVA</sequence>
<dbReference type="PROSITE" id="PS51032">
    <property type="entry name" value="AP2_ERF"/>
    <property type="match status" value="2"/>
</dbReference>
<evidence type="ECO:0000256" key="5">
    <source>
        <dbReference type="ARBA" id="ARBA00023242"/>
    </source>
</evidence>
<feature type="region of interest" description="Disordered" evidence="6">
    <location>
        <begin position="1"/>
        <end position="21"/>
    </location>
</feature>
<keyword evidence="3" id="KW-0238">DNA-binding</keyword>
<dbReference type="Pfam" id="PF00847">
    <property type="entry name" value="AP2"/>
    <property type="match status" value="1"/>
</dbReference>
<reference evidence="8" key="3">
    <citation type="journal article" date="2017" name="Nature">
        <title>Genome sequence of the progenitor of the wheat D genome Aegilops tauschii.</title>
        <authorList>
            <person name="Luo M.C."/>
            <person name="Gu Y.Q."/>
            <person name="Puiu D."/>
            <person name="Wang H."/>
            <person name="Twardziok S.O."/>
            <person name="Deal K.R."/>
            <person name="Huo N."/>
            <person name="Zhu T."/>
            <person name="Wang L."/>
            <person name="Wang Y."/>
            <person name="McGuire P.E."/>
            <person name="Liu S."/>
            <person name="Long H."/>
            <person name="Ramasamy R.K."/>
            <person name="Rodriguez J.C."/>
            <person name="Van S.L."/>
            <person name="Yuan L."/>
            <person name="Wang Z."/>
            <person name="Xia Z."/>
            <person name="Xiao L."/>
            <person name="Anderson O.D."/>
            <person name="Ouyang S."/>
            <person name="Liang Y."/>
            <person name="Zimin A.V."/>
            <person name="Pertea G."/>
            <person name="Qi P."/>
            <person name="Bennetzen J.L."/>
            <person name="Dai X."/>
            <person name="Dawson M.W."/>
            <person name="Muller H.G."/>
            <person name="Kugler K."/>
            <person name="Rivarola-Duarte L."/>
            <person name="Spannagl M."/>
            <person name="Mayer K.F.X."/>
            <person name="Lu F.H."/>
            <person name="Bevan M.W."/>
            <person name="Leroy P."/>
            <person name="Li P."/>
            <person name="You F.M."/>
            <person name="Sun Q."/>
            <person name="Liu Z."/>
            <person name="Lyons E."/>
            <person name="Wicker T."/>
            <person name="Salzberg S.L."/>
            <person name="Devos K.M."/>
            <person name="Dvorak J."/>
        </authorList>
    </citation>
    <scope>NUCLEOTIDE SEQUENCE [LARGE SCALE GENOMIC DNA]</scope>
    <source>
        <strain evidence="8">cv. AL8/78</strain>
    </source>
</reference>
<accession>A0A453NDL3</accession>
<dbReference type="SUPFAM" id="SSF54171">
    <property type="entry name" value="DNA-binding domain"/>
    <property type="match status" value="2"/>
</dbReference>
<keyword evidence="2" id="KW-0805">Transcription regulation</keyword>
<dbReference type="EnsemblPlants" id="AET6Gv20340800.1">
    <property type="protein sequence ID" value="AET6Gv20340800.1"/>
    <property type="gene ID" value="AET6Gv20340800"/>
</dbReference>
<evidence type="ECO:0000256" key="1">
    <source>
        <dbReference type="ARBA" id="ARBA00004123"/>
    </source>
</evidence>
<comment type="subcellular location">
    <subcellularLocation>
        <location evidence="1">Nucleus</location>
    </subcellularLocation>
</comment>
<keyword evidence="9" id="KW-1185">Reference proteome</keyword>
<protein>
    <recommendedName>
        <fullName evidence="7">AP2/ERF domain-containing protein</fullName>
    </recommendedName>
</protein>
<dbReference type="GO" id="GO:0003677">
    <property type="term" value="F:DNA binding"/>
    <property type="evidence" value="ECO:0007669"/>
    <property type="project" value="UniProtKB-KW"/>
</dbReference>
<reference evidence="8" key="4">
    <citation type="submission" date="2019-03" db="UniProtKB">
        <authorList>
            <consortium name="EnsemblPlants"/>
        </authorList>
    </citation>
    <scope>IDENTIFICATION</scope>
</reference>
<evidence type="ECO:0000256" key="3">
    <source>
        <dbReference type="ARBA" id="ARBA00023125"/>
    </source>
</evidence>
<evidence type="ECO:0000256" key="6">
    <source>
        <dbReference type="SAM" id="MobiDB-lite"/>
    </source>
</evidence>
<dbReference type="Gene3D" id="3.30.730.10">
    <property type="entry name" value="AP2/ERF domain"/>
    <property type="match status" value="2"/>
</dbReference>
<organism evidence="8 9">
    <name type="scientific">Aegilops tauschii subsp. strangulata</name>
    <name type="common">Goatgrass</name>
    <dbReference type="NCBI Taxonomy" id="200361"/>
    <lineage>
        <taxon>Eukaryota</taxon>
        <taxon>Viridiplantae</taxon>
        <taxon>Streptophyta</taxon>
        <taxon>Embryophyta</taxon>
        <taxon>Tracheophyta</taxon>
        <taxon>Spermatophyta</taxon>
        <taxon>Magnoliopsida</taxon>
        <taxon>Liliopsida</taxon>
        <taxon>Poales</taxon>
        <taxon>Poaceae</taxon>
        <taxon>BOP clade</taxon>
        <taxon>Pooideae</taxon>
        <taxon>Triticodae</taxon>
        <taxon>Triticeae</taxon>
        <taxon>Triticinae</taxon>
        <taxon>Aegilops</taxon>
    </lineage>
</organism>
<feature type="region of interest" description="Disordered" evidence="6">
    <location>
        <begin position="183"/>
        <end position="203"/>
    </location>
</feature>
<evidence type="ECO:0000313" key="8">
    <source>
        <dbReference type="EnsemblPlants" id="AET6Gv20340800.1"/>
    </source>
</evidence>
<evidence type="ECO:0000256" key="4">
    <source>
        <dbReference type="ARBA" id="ARBA00023163"/>
    </source>
</evidence>
<dbReference type="PANTHER" id="PTHR31677">
    <property type="entry name" value="AP2 DOMAIN CLASS TRANSCRIPTION FACTOR"/>
    <property type="match status" value="1"/>
</dbReference>
<dbReference type="Gramene" id="AET6Gv20340800.1">
    <property type="protein sequence ID" value="AET6Gv20340800.1"/>
    <property type="gene ID" value="AET6Gv20340800"/>
</dbReference>
<evidence type="ECO:0000256" key="2">
    <source>
        <dbReference type="ARBA" id="ARBA00023015"/>
    </source>
</evidence>
<evidence type="ECO:0000259" key="7">
    <source>
        <dbReference type="PROSITE" id="PS51032"/>
    </source>
</evidence>
<reference evidence="8" key="5">
    <citation type="journal article" date="2021" name="G3 (Bethesda)">
        <title>Aegilops tauschii genome assembly Aet v5.0 features greater sequence contiguity and improved annotation.</title>
        <authorList>
            <person name="Wang L."/>
            <person name="Zhu T."/>
            <person name="Rodriguez J.C."/>
            <person name="Deal K.R."/>
            <person name="Dubcovsky J."/>
            <person name="McGuire P.E."/>
            <person name="Lux T."/>
            <person name="Spannagl M."/>
            <person name="Mayer K.F.X."/>
            <person name="Baldrich P."/>
            <person name="Meyers B.C."/>
            <person name="Huo N."/>
            <person name="Gu Y.Q."/>
            <person name="Zhou H."/>
            <person name="Devos K.M."/>
            <person name="Bennetzen J.L."/>
            <person name="Unver T."/>
            <person name="Budak H."/>
            <person name="Gulick P.J."/>
            <person name="Galiba G."/>
            <person name="Kalapos B."/>
            <person name="Nelson D.R."/>
            <person name="Li P."/>
            <person name="You F.M."/>
            <person name="Luo M.C."/>
            <person name="Dvorak J."/>
        </authorList>
    </citation>
    <scope>NUCLEOTIDE SEQUENCE [LARGE SCALE GENOMIC DNA]</scope>
    <source>
        <strain evidence="8">cv. AL8/78</strain>
    </source>
</reference>
<feature type="domain" description="AP2/ERF" evidence="7">
    <location>
        <begin position="202"/>
        <end position="261"/>
    </location>
</feature>
<feature type="region of interest" description="Disordered" evidence="6">
    <location>
        <begin position="35"/>
        <end position="68"/>
    </location>
</feature>
<evidence type="ECO:0000313" key="9">
    <source>
        <dbReference type="Proteomes" id="UP000015105"/>
    </source>
</evidence>